<dbReference type="Pfam" id="PF02774">
    <property type="entry name" value="Semialdhyde_dhC"/>
    <property type="match status" value="1"/>
</dbReference>
<dbReference type="Gene3D" id="3.40.50.720">
    <property type="entry name" value="NAD(P)-binding Rossmann-like Domain"/>
    <property type="match status" value="1"/>
</dbReference>
<comment type="subunit">
    <text evidence="5">Homodimer.</text>
</comment>
<evidence type="ECO:0000256" key="5">
    <source>
        <dbReference type="ARBA" id="ARBA00011738"/>
    </source>
</evidence>
<dbReference type="GO" id="GO:0009089">
    <property type="term" value="P:lysine biosynthetic process via diaminopimelate"/>
    <property type="evidence" value="ECO:0007669"/>
    <property type="project" value="UniProtKB-UniPathway"/>
</dbReference>
<evidence type="ECO:0000259" key="15">
    <source>
        <dbReference type="SMART" id="SM00859"/>
    </source>
</evidence>
<dbReference type="GO" id="GO:0046983">
    <property type="term" value="F:protein dimerization activity"/>
    <property type="evidence" value="ECO:0007669"/>
    <property type="project" value="InterPro"/>
</dbReference>
<dbReference type="UniPathway" id="UPA00050">
    <property type="reaction ID" value="UER00463"/>
</dbReference>
<sequence length="353" mass="37218">MSLIADTGVNVAVVGATGQVGAVMRRLLDERNFPVRELRLFATSRSAGQVVNFRGHDIVVEDIETADPSGLDIALFSAGATGSTAHAPRFAEAGCLVIDNSSAWRMDADVPLVVSEVNPHAIDEAVKGIIANPNCTTMAAMPVMKVLHGAAGLTKMVVTTFQAVSGSGLAGAEELDTQVRAAMTQGNLIDLVHDGSAISFPAPVKYVRTIAFDVVPLAGSIVDDGSNETDEEKKLRNESRKILELPELKVSGTCVRVPVFTGHSLSINAEFERPITPQEARTLLANAPGVALEEVPTPLQAAGADPTFVGRFRQDETVDDGRGLAFFLSNDNLRKGAALNAVQIAEIIAASRL</sequence>
<evidence type="ECO:0000256" key="1">
    <source>
        <dbReference type="ARBA" id="ARBA00005021"/>
    </source>
</evidence>
<dbReference type="InterPro" id="IPR000534">
    <property type="entry name" value="Semialdehyde_DH_NAD-bd"/>
</dbReference>
<evidence type="ECO:0000256" key="13">
    <source>
        <dbReference type="ARBA" id="ARBA00023167"/>
    </source>
</evidence>
<proteinExistence type="inferred from homology"/>
<accession>A0A6J7GKP6</accession>
<dbReference type="UniPathway" id="UPA00051">
    <property type="reaction ID" value="UER00464"/>
</dbReference>
<dbReference type="HAMAP" id="MF_02121">
    <property type="entry name" value="ASADH"/>
    <property type="match status" value="1"/>
</dbReference>
<dbReference type="CDD" id="cd18131">
    <property type="entry name" value="ASADH_C_bac_euk_like"/>
    <property type="match status" value="1"/>
</dbReference>
<dbReference type="Gene3D" id="3.30.360.10">
    <property type="entry name" value="Dihydrodipicolinate Reductase, domain 2"/>
    <property type="match status" value="1"/>
</dbReference>
<keyword evidence="8" id="KW-0791">Threonine biosynthesis</keyword>
<name>A0A6J7GKP6_9ZZZZ</name>
<evidence type="ECO:0000256" key="9">
    <source>
        <dbReference type="ARBA" id="ARBA00022857"/>
    </source>
</evidence>
<dbReference type="Pfam" id="PF01118">
    <property type="entry name" value="Semialdhyde_dh"/>
    <property type="match status" value="1"/>
</dbReference>
<evidence type="ECO:0000256" key="8">
    <source>
        <dbReference type="ARBA" id="ARBA00022697"/>
    </source>
</evidence>
<gene>
    <name evidence="16" type="ORF">UFOPK3516_01136</name>
</gene>
<evidence type="ECO:0000256" key="2">
    <source>
        <dbReference type="ARBA" id="ARBA00005076"/>
    </source>
</evidence>
<evidence type="ECO:0000256" key="6">
    <source>
        <dbReference type="ARBA" id="ARBA00013120"/>
    </source>
</evidence>
<dbReference type="InterPro" id="IPR036291">
    <property type="entry name" value="NAD(P)-bd_dom_sf"/>
</dbReference>
<keyword evidence="7" id="KW-0028">Amino-acid biosynthesis</keyword>
<dbReference type="GO" id="GO:0009097">
    <property type="term" value="P:isoleucine biosynthetic process"/>
    <property type="evidence" value="ECO:0007669"/>
    <property type="project" value="InterPro"/>
</dbReference>
<dbReference type="InterPro" id="IPR012080">
    <property type="entry name" value="Asp_semialdehyde_DH"/>
</dbReference>
<keyword evidence="9" id="KW-0521">NADP</keyword>
<keyword evidence="12" id="KW-0457">Lysine biosynthesis</keyword>
<evidence type="ECO:0000313" key="16">
    <source>
        <dbReference type="EMBL" id="CAB4904960.1"/>
    </source>
</evidence>
<dbReference type="PANTHER" id="PTHR46278:SF2">
    <property type="entry name" value="ASPARTATE-SEMIALDEHYDE DEHYDROGENASE"/>
    <property type="match status" value="1"/>
</dbReference>
<protein>
    <recommendedName>
        <fullName evidence="6">aspartate-semialdehyde dehydrogenase</fullName>
        <ecNumber evidence="6">1.2.1.11</ecNumber>
    </recommendedName>
</protein>
<comment type="pathway">
    <text evidence="2">Amino-acid biosynthesis; L-lysine biosynthesis via DAP pathway; (S)-tetrahydrodipicolinate from L-aspartate: step 2/4.</text>
</comment>
<keyword evidence="13" id="KW-0486">Methionine biosynthesis</keyword>
<comment type="pathway">
    <text evidence="1">Amino-acid biosynthesis; L-methionine biosynthesis via de novo pathway; L-homoserine from L-aspartate: step 2/3.</text>
</comment>
<reference evidence="16" key="1">
    <citation type="submission" date="2020-05" db="EMBL/GenBank/DDBJ databases">
        <authorList>
            <person name="Chiriac C."/>
            <person name="Salcher M."/>
            <person name="Ghai R."/>
            <person name="Kavagutti S V."/>
        </authorList>
    </citation>
    <scope>NUCLEOTIDE SEQUENCE</scope>
</reference>
<dbReference type="InterPro" id="IPR000319">
    <property type="entry name" value="Asp-semialdehyde_DH_CS"/>
</dbReference>
<feature type="domain" description="Semialdehyde dehydrogenase NAD-binding" evidence="15">
    <location>
        <begin position="10"/>
        <end position="125"/>
    </location>
</feature>
<dbReference type="NCBIfam" id="NF011456">
    <property type="entry name" value="PRK14874.1"/>
    <property type="match status" value="1"/>
</dbReference>
<dbReference type="UniPathway" id="UPA00034">
    <property type="reaction ID" value="UER00016"/>
</dbReference>
<dbReference type="GO" id="GO:0009088">
    <property type="term" value="P:threonine biosynthetic process"/>
    <property type="evidence" value="ECO:0007669"/>
    <property type="project" value="UniProtKB-UniPathway"/>
</dbReference>
<dbReference type="EMBL" id="CAFBMB010000098">
    <property type="protein sequence ID" value="CAB4904960.1"/>
    <property type="molecule type" value="Genomic_DNA"/>
</dbReference>
<dbReference type="EC" id="1.2.1.11" evidence="6"/>
<dbReference type="GO" id="GO:0009086">
    <property type="term" value="P:methionine biosynthetic process"/>
    <property type="evidence" value="ECO:0007669"/>
    <property type="project" value="UniProtKB-KW"/>
</dbReference>
<dbReference type="GO" id="GO:0051287">
    <property type="term" value="F:NAD binding"/>
    <property type="evidence" value="ECO:0007669"/>
    <property type="project" value="InterPro"/>
</dbReference>
<comment type="pathway">
    <text evidence="3">Amino-acid biosynthesis; L-threonine biosynthesis; L-threonine from L-aspartate: step 2/5.</text>
</comment>
<dbReference type="GO" id="GO:0004073">
    <property type="term" value="F:aspartate-semialdehyde dehydrogenase activity"/>
    <property type="evidence" value="ECO:0007669"/>
    <property type="project" value="UniProtKB-EC"/>
</dbReference>
<evidence type="ECO:0000256" key="14">
    <source>
        <dbReference type="ARBA" id="ARBA00047891"/>
    </source>
</evidence>
<organism evidence="16">
    <name type="scientific">freshwater metagenome</name>
    <dbReference type="NCBI Taxonomy" id="449393"/>
    <lineage>
        <taxon>unclassified sequences</taxon>
        <taxon>metagenomes</taxon>
        <taxon>ecological metagenomes</taxon>
    </lineage>
</organism>
<comment type="similarity">
    <text evidence="4">Belongs to the aspartate-semialdehyde dehydrogenase family.</text>
</comment>
<dbReference type="InterPro" id="IPR012280">
    <property type="entry name" value="Semialdhyde_DH_dimer_dom"/>
</dbReference>
<evidence type="ECO:0000256" key="11">
    <source>
        <dbReference type="ARBA" id="ARBA00023002"/>
    </source>
</evidence>
<evidence type="ECO:0000256" key="3">
    <source>
        <dbReference type="ARBA" id="ARBA00005097"/>
    </source>
</evidence>
<evidence type="ECO:0000256" key="10">
    <source>
        <dbReference type="ARBA" id="ARBA00022915"/>
    </source>
</evidence>
<dbReference type="InterPro" id="IPR005986">
    <property type="entry name" value="Asp_semialdehyde_DH_beta"/>
</dbReference>
<dbReference type="PROSITE" id="PS01103">
    <property type="entry name" value="ASD"/>
    <property type="match status" value="1"/>
</dbReference>
<dbReference type="NCBIfam" id="TIGR01296">
    <property type="entry name" value="asd_B"/>
    <property type="match status" value="1"/>
</dbReference>
<dbReference type="PANTHER" id="PTHR46278">
    <property type="entry name" value="DEHYDROGENASE, PUTATIVE-RELATED"/>
    <property type="match status" value="1"/>
</dbReference>
<evidence type="ECO:0000256" key="7">
    <source>
        <dbReference type="ARBA" id="ARBA00022605"/>
    </source>
</evidence>
<dbReference type="SUPFAM" id="SSF55347">
    <property type="entry name" value="Glyceraldehyde-3-phosphate dehydrogenase-like, C-terminal domain"/>
    <property type="match status" value="1"/>
</dbReference>
<keyword evidence="11" id="KW-0560">Oxidoreductase</keyword>
<dbReference type="PIRSF" id="PIRSF000148">
    <property type="entry name" value="ASA_dh"/>
    <property type="match status" value="1"/>
</dbReference>
<dbReference type="GO" id="GO:0019877">
    <property type="term" value="P:diaminopimelate biosynthetic process"/>
    <property type="evidence" value="ECO:0007669"/>
    <property type="project" value="UniProtKB-KW"/>
</dbReference>
<dbReference type="GO" id="GO:0050661">
    <property type="term" value="F:NADP binding"/>
    <property type="evidence" value="ECO:0007669"/>
    <property type="project" value="InterPro"/>
</dbReference>
<dbReference type="AlphaFoldDB" id="A0A6J7GKP6"/>
<dbReference type="SMART" id="SM00859">
    <property type="entry name" value="Semialdhyde_dh"/>
    <property type="match status" value="1"/>
</dbReference>
<comment type="catalytic activity">
    <reaction evidence="14">
        <text>L-aspartate 4-semialdehyde + phosphate + NADP(+) = 4-phospho-L-aspartate + NADPH + H(+)</text>
        <dbReference type="Rhea" id="RHEA:24284"/>
        <dbReference type="ChEBI" id="CHEBI:15378"/>
        <dbReference type="ChEBI" id="CHEBI:43474"/>
        <dbReference type="ChEBI" id="CHEBI:57535"/>
        <dbReference type="ChEBI" id="CHEBI:57783"/>
        <dbReference type="ChEBI" id="CHEBI:58349"/>
        <dbReference type="ChEBI" id="CHEBI:537519"/>
        <dbReference type="EC" id="1.2.1.11"/>
    </reaction>
</comment>
<dbReference type="SUPFAM" id="SSF51735">
    <property type="entry name" value="NAD(P)-binding Rossmann-fold domains"/>
    <property type="match status" value="1"/>
</dbReference>
<keyword evidence="10" id="KW-0220">Diaminopimelate biosynthesis</keyword>
<dbReference type="CDD" id="cd02316">
    <property type="entry name" value="VcASADH2_like_N"/>
    <property type="match status" value="1"/>
</dbReference>
<evidence type="ECO:0000256" key="4">
    <source>
        <dbReference type="ARBA" id="ARBA00010584"/>
    </source>
</evidence>
<evidence type="ECO:0000256" key="12">
    <source>
        <dbReference type="ARBA" id="ARBA00023154"/>
    </source>
</evidence>